<feature type="chain" id="PRO_5031280509" evidence="1">
    <location>
        <begin position="23"/>
        <end position="541"/>
    </location>
</feature>
<dbReference type="InterPro" id="IPR046450">
    <property type="entry name" value="PA_dom_sf"/>
</dbReference>
<accession>A0A7X1FXK1</accession>
<proteinExistence type="predicted"/>
<dbReference type="EMBL" id="JACLAX010000005">
    <property type="protein sequence ID" value="MBC2668871.1"/>
    <property type="molecule type" value="Genomic_DNA"/>
</dbReference>
<dbReference type="Pfam" id="PF04389">
    <property type="entry name" value="Peptidase_M28"/>
    <property type="match status" value="1"/>
</dbReference>
<dbReference type="RefSeq" id="WP_185678762.1">
    <property type="nucleotide sequence ID" value="NZ_JACLAX010000005.1"/>
</dbReference>
<dbReference type="CDD" id="cd04820">
    <property type="entry name" value="PA_M28_1_1"/>
    <property type="match status" value="1"/>
</dbReference>
<dbReference type="GO" id="GO:0006508">
    <property type="term" value="P:proteolysis"/>
    <property type="evidence" value="ECO:0007669"/>
    <property type="project" value="InterPro"/>
</dbReference>
<dbReference type="Gene3D" id="3.50.30.30">
    <property type="match status" value="1"/>
</dbReference>
<feature type="domain" description="Peptidase M28" evidence="2">
    <location>
        <begin position="299"/>
        <end position="517"/>
    </location>
</feature>
<evidence type="ECO:0000313" key="4">
    <source>
        <dbReference type="Proteomes" id="UP000551327"/>
    </source>
</evidence>
<dbReference type="GO" id="GO:0008235">
    <property type="term" value="F:metalloexopeptidase activity"/>
    <property type="evidence" value="ECO:0007669"/>
    <property type="project" value="InterPro"/>
</dbReference>
<dbReference type="PANTHER" id="PTHR12147:SF26">
    <property type="entry name" value="PEPTIDASE M28 DOMAIN-CONTAINING PROTEIN"/>
    <property type="match status" value="1"/>
</dbReference>
<feature type="signal peptide" evidence="1">
    <location>
        <begin position="1"/>
        <end position="22"/>
    </location>
</feature>
<organism evidence="3 4">
    <name type="scientific">Novosphingobium piscinae</name>
    <dbReference type="NCBI Taxonomy" id="1507448"/>
    <lineage>
        <taxon>Bacteria</taxon>
        <taxon>Pseudomonadati</taxon>
        <taxon>Pseudomonadota</taxon>
        <taxon>Alphaproteobacteria</taxon>
        <taxon>Sphingomonadales</taxon>
        <taxon>Sphingomonadaceae</taxon>
        <taxon>Novosphingobium</taxon>
    </lineage>
</organism>
<dbReference type="SUPFAM" id="SSF52025">
    <property type="entry name" value="PA domain"/>
    <property type="match status" value="1"/>
</dbReference>
<gene>
    <name evidence="3" type="ORF">H7F53_06930</name>
</gene>
<protein>
    <submittedName>
        <fullName evidence="3">M28 family peptidase</fullName>
    </submittedName>
</protein>
<evidence type="ECO:0000313" key="3">
    <source>
        <dbReference type="EMBL" id="MBC2668871.1"/>
    </source>
</evidence>
<keyword evidence="1" id="KW-0732">Signal</keyword>
<sequence>MTHGRKVVGWLLTAALTPACLAQERPAASAAHAQADAARGARIWDFTRTISADSFEGRGTGTPGYDRAAALVARELEALGLKPAGDRGYFQPVAFLSQRVLAAESSVALTGPGGTSQFALPTEAFLTGRHAYPASLADVPLVFAGYGLSMPGTGHDDFAAVEVRGKIVVVIAGGPGAISGARKAHARAERNRQLAARGALGLITLTTAKQIEIPWARAIGLSARPAVMLRDPAARDVGGAFFSAQVSPEASERLFAGSAHSYAELAVLADASAALPRFDLAQRLSATVKTTSTPLTSANLVAVLPGRDPRLAREHVVVSAHLDGLGVGEPVDGDAIYNGTLDNGIGVASVLEIARDLSRARQRPRRSVLFLIPTAEEAGLLGSRYFATHPTVPRTGLIADINFDMPLPIFPLRTVTPIGYEESTLGEAATTVAARFGLPVVPDPLPDRNVFIRSDQYSFIRAGVPSLFMKFGFAKDTPEAAVERAWRANLYHSPKDDPAQPVMPAEIGTFTRYVSALVRTVADAPARPAWHARSIFAKPGS</sequence>
<dbReference type="SUPFAM" id="SSF53187">
    <property type="entry name" value="Zn-dependent exopeptidases"/>
    <property type="match status" value="1"/>
</dbReference>
<dbReference type="Proteomes" id="UP000551327">
    <property type="component" value="Unassembled WGS sequence"/>
</dbReference>
<evidence type="ECO:0000256" key="1">
    <source>
        <dbReference type="SAM" id="SignalP"/>
    </source>
</evidence>
<evidence type="ECO:0000259" key="2">
    <source>
        <dbReference type="Pfam" id="PF04389"/>
    </source>
</evidence>
<dbReference type="PANTHER" id="PTHR12147">
    <property type="entry name" value="METALLOPEPTIDASE M28 FAMILY MEMBER"/>
    <property type="match status" value="1"/>
</dbReference>
<comment type="caution">
    <text evidence="3">The sequence shown here is derived from an EMBL/GenBank/DDBJ whole genome shotgun (WGS) entry which is preliminary data.</text>
</comment>
<dbReference type="InterPro" id="IPR045175">
    <property type="entry name" value="M28_fam"/>
</dbReference>
<dbReference type="AlphaFoldDB" id="A0A7X1FXK1"/>
<dbReference type="InterPro" id="IPR007484">
    <property type="entry name" value="Peptidase_M28"/>
</dbReference>
<dbReference type="Gene3D" id="3.40.630.10">
    <property type="entry name" value="Zn peptidases"/>
    <property type="match status" value="1"/>
</dbReference>
<keyword evidence="4" id="KW-1185">Reference proteome</keyword>
<reference evidence="3 4" key="1">
    <citation type="submission" date="2020-08" db="EMBL/GenBank/DDBJ databases">
        <title>The genome sequence of type strain Novosphingobium piscinae KCTC 42194.</title>
        <authorList>
            <person name="Liu Y."/>
        </authorList>
    </citation>
    <scope>NUCLEOTIDE SEQUENCE [LARGE SCALE GENOMIC DNA]</scope>
    <source>
        <strain evidence="3 4">KCTC 42194</strain>
    </source>
</reference>
<name>A0A7X1FXK1_9SPHN</name>